<dbReference type="EMBL" id="MU805943">
    <property type="protein sequence ID" value="KAJ3844997.1"/>
    <property type="molecule type" value="Genomic_DNA"/>
</dbReference>
<proteinExistence type="predicted"/>
<gene>
    <name evidence="1" type="ORF">F5878DRAFT_436469</name>
</gene>
<sequence>MPEIILGQVIQRIGVLPLFLVARSLVHSHSSPLDLPPTPALTTRCSSIESTRIPCTNSFESFTSVGGAREMFAQLLAWIIQDGSLGLDDRMMQSVMI</sequence>
<evidence type="ECO:0000313" key="1">
    <source>
        <dbReference type="EMBL" id="KAJ3844997.1"/>
    </source>
</evidence>
<dbReference type="AlphaFoldDB" id="A0AA38UN74"/>
<comment type="caution">
    <text evidence="1">The sequence shown here is derived from an EMBL/GenBank/DDBJ whole genome shotgun (WGS) entry which is preliminary data.</text>
</comment>
<reference evidence="1" key="1">
    <citation type="submission" date="2022-08" db="EMBL/GenBank/DDBJ databases">
        <authorList>
            <consortium name="DOE Joint Genome Institute"/>
            <person name="Min B."/>
            <person name="Riley R."/>
            <person name="Sierra-Patev S."/>
            <person name="Naranjo-Ortiz M."/>
            <person name="Looney B."/>
            <person name="Konkel Z."/>
            <person name="Slot J.C."/>
            <person name="Sakamoto Y."/>
            <person name="Steenwyk J.L."/>
            <person name="Rokas A."/>
            <person name="Carro J."/>
            <person name="Camarero S."/>
            <person name="Ferreira P."/>
            <person name="Molpeceres G."/>
            <person name="Ruiz-Duenas F.J."/>
            <person name="Serrano A."/>
            <person name="Henrissat B."/>
            <person name="Drula E."/>
            <person name="Hughes K.W."/>
            <person name="Mata J.L."/>
            <person name="Ishikawa N.K."/>
            <person name="Vargas-Isla R."/>
            <person name="Ushijima S."/>
            <person name="Smith C.A."/>
            <person name="Ahrendt S."/>
            <person name="Andreopoulos W."/>
            <person name="He G."/>
            <person name="Labutti K."/>
            <person name="Lipzen A."/>
            <person name="Ng V."/>
            <person name="Sandor L."/>
            <person name="Barry K."/>
            <person name="Martinez A.T."/>
            <person name="Xiao Y."/>
            <person name="Gibbons J.G."/>
            <person name="Terashima K."/>
            <person name="Hibbett D.S."/>
            <person name="Grigoriev I.V."/>
        </authorList>
    </citation>
    <scope>NUCLEOTIDE SEQUENCE</scope>
    <source>
        <strain evidence="1">TFB9207</strain>
    </source>
</reference>
<keyword evidence="2" id="KW-1185">Reference proteome</keyword>
<protein>
    <submittedName>
        <fullName evidence="1">Uncharacterized protein</fullName>
    </submittedName>
</protein>
<accession>A0AA38UN74</accession>
<dbReference type="Proteomes" id="UP001163846">
    <property type="component" value="Unassembled WGS sequence"/>
</dbReference>
<organism evidence="1 2">
    <name type="scientific">Lentinula raphanica</name>
    <dbReference type="NCBI Taxonomy" id="153919"/>
    <lineage>
        <taxon>Eukaryota</taxon>
        <taxon>Fungi</taxon>
        <taxon>Dikarya</taxon>
        <taxon>Basidiomycota</taxon>
        <taxon>Agaricomycotina</taxon>
        <taxon>Agaricomycetes</taxon>
        <taxon>Agaricomycetidae</taxon>
        <taxon>Agaricales</taxon>
        <taxon>Marasmiineae</taxon>
        <taxon>Omphalotaceae</taxon>
        <taxon>Lentinula</taxon>
    </lineage>
</organism>
<name>A0AA38UN74_9AGAR</name>
<evidence type="ECO:0000313" key="2">
    <source>
        <dbReference type="Proteomes" id="UP001163846"/>
    </source>
</evidence>